<reference evidence="1 2" key="1">
    <citation type="submission" date="2019-04" db="EMBL/GenBank/DDBJ databases">
        <title>Sphingomonas psychrotolerans sp. nov., isolated from soil in the Tianshan Mountains, Xinjiang, China.</title>
        <authorList>
            <person name="Luo Y."/>
            <person name="Sheng H."/>
        </authorList>
    </citation>
    <scope>NUCLEOTIDE SEQUENCE [LARGE SCALE GENOMIC DNA]</scope>
    <source>
        <strain evidence="1 2">KIS18-15</strain>
    </source>
</reference>
<dbReference type="EMBL" id="SRXU01000004">
    <property type="protein sequence ID" value="TGX42484.1"/>
    <property type="molecule type" value="Genomic_DNA"/>
</dbReference>
<dbReference type="AlphaFoldDB" id="A0A4S1WH85"/>
<protein>
    <submittedName>
        <fullName evidence="1">DUF4188 domain-containing protein</fullName>
    </submittedName>
</protein>
<evidence type="ECO:0000313" key="1">
    <source>
        <dbReference type="EMBL" id="TGX42484.1"/>
    </source>
</evidence>
<dbReference type="Proteomes" id="UP000309848">
    <property type="component" value="Unassembled WGS sequence"/>
</dbReference>
<proteinExistence type="predicted"/>
<dbReference type="RefSeq" id="WP_135985039.1">
    <property type="nucleotide sequence ID" value="NZ_JAASQM010000004.1"/>
</dbReference>
<evidence type="ECO:0000313" key="2">
    <source>
        <dbReference type="Proteomes" id="UP000309848"/>
    </source>
</evidence>
<sequence>MQAKVERRSVDLSGYPDLVMVLLGLRIRSVRGLFSVLRIGRGLTQIQRDPPEGLLGHDNFLWSLNHVGIRQYWRDLESLEAFTRSAPHSGWWKSFLADNGGAGFWHEAYSRNGIEAVYLDMPPVGLARFASERTPVGPFMSTRERIDRDREAMQPV</sequence>
<gene>
    <name evidence="1" type="ORF">E5A74_11645</name>
</gene>
<dbReference type="OrthoDB" id="7566033at2"/>
<name>A0A4S1WH85_9SPHN</name>
<accession>A0A4S1WH85</accession>
<dbReference type="Pfam" id="PF13826">
    <property type="entry name" value="Monooxy_af470-like"/>
    <property type="match status" value="1"/>
</dbReference>
<keyword evidence="2" id="KW-1185">Reference proteome</keyword>
<organism evidence="1 2">
    <name type="scientific">Sphingomonas naasensis</name>
    <dbReference type="NCBI Taxonomy" id="1344951"/>
    <lineage>
        <taxon>Bacteria</taxon>
        <taxon>Pseudomonadati</taxon>
        <taxon>Pseudomonadota</taxon>
        <taxon>Alphaproteobacteria</taxon>
        <taxon>Sphingomonadales</taxon>
        <taxon>Sphingomonadaceae</taxon>
        <taxon>Sphingomonas</taxon>
    </lineage>
</organism>
<dbReference type="InterPro" id="IPR025444">
    <property type="entry name" value="Monooxy_af470"/>
</dbReference>
<comment type="caution">
    <text evidence="1">The sequence shown here is derived from an EMBL/GenBank/DDBJ whole genome shotgun (WGS) entry which is preliminary data.</text>
</comment>